<keyword evidence="4" id="KW-1185">Reference proteome</keyword>
<evidence type="ECO:0000313" key="4">
    <source>
        <dbReference type="Proteomes" id="UP000799537"/>
    </source>
</evidence>
<accession>A0A6A6CMT2</accession>
<dbReference type="OrthoDB" id="3511049at2759"/>
<feature type="domain" description="Bacteriophage T5 Orf172 DNA-binding" evidence="2">
    <location>
        <begin position="201"/>
        <end position="287"/>
    </location>
</feature>
<evidence type="ECO:0000256" key="1">
    <source>
        <dbReference type="SAM" id="MobiDB-lite"/>
    </source>
</evidence>
<dbReference type="InterPro" id="IPR018306">
    <property type="entry name" value="Phage_T5_Orf172_DNA-bd"/>
</dbReference>
<evidence type="ECO:0000259" key="2">
    <source>
        <dbReference type="SMART" id="SM00974"/>
    </source>
</evidence>
<dbReference type="Pfam" id="PF10544">
    <property type="entry name" value="T5orf172"/>
    <property type="match status" value="1"/>
</dbReference>
<proteinExistence type="predicted"/>
<dbReference type="RefSeq" id="XP_033668417.1">
    <property type="nucleotide sequence ID" value="XM_033812604.1"/>
</dbReference>
<protein>
    <recommendedName>
        <fullName evidence="2">Bacteriophage T5 Orf172 DNA-binding domain-containing protein</fullName>
    </recommendedName>
</protein>
<dbReference type="AlphaFoldDB" id="A0A6A6CMT2"/>
<dbReference type="EMBL" id="ML993593">
    <property type="protein sequence ID" value="KAF2167528.1"/>
    <property type="molecule type" value="Genomic_DNA"/>
</dbReference>
<gene>
    <name evidence="3" type="ORF">M409DRAFT_54126</name>
</gene>
<dbReference type="GeneID" id="54565876"/>
<dbReference type="Proteomes" id="UP000799537">
    <property type="component" value="Unassembled WGS sequence"/>
</dbReference>
<sequence>MAPKLLPQACFEPHKYFLGTVNHRTNQCIAPANHGRQCSQIISKEDAAQVTELTMEAIASTDASTDRMQRLQLLQRLALLRCCSRWHRQKLDENRQILQEVVARYEQVIEDSPCEVPLESSPGNPTRAPRTPSSVRGHGYALRPRKVDLNSDANKTDDIERPADLLVPYSSCRFGDVESLLVKSISDPYDGYGFVYAFVWPNAPGFVKLGSCKSSVNGRLARWRKCHPNAKLAHCIAVPYRKRAEQLMHRQMSRQRHRMVSCGRCASTHLEWFKMPTDEVKTIMNSWKELLDTWSLYHENGTVAPVWHQRLGRTRRSITARRLLGICNAESKACHKEEPRQCVPKQRNMCTVATEGITPMASPPEESTVVRMLLVWAEDWDLITIYLGDFWCTV</sequence>
<name>A0A6A6CMT2_ZASCE</name>
<organism evidence="3 4">
    <name type="scientific">Zasmidium cellare ATCC 36951</name>
    <dbReference type="NCBI Taxonomy" id="1080233"/>
    <lineage>
        <taxon>Eukaryota</taxon>
        <taxon>Fungi</taxon>
        <taxon>Dikarya</taxon>
        <taxon>Ascomycota</taxon>
        <taxon>Pezizomycotina</taxon>
        <taxon>Dothideomycetes</taxon>
        <taxon>Dothideomycetidae</taxon>
        <taxon>Mycosphaerellales</taxon>
        <taxon>Mycosphaerellaceae</taxon>
        <taxon>Zasmidium</taxon>
    </lineage>
</organism>
<dbReference type="SMART" id="SM00974">
    <property type="entry name" value="T5orf172"/>
    <property type="match status" value="1"/>
</dbReference>
<feature type="region of interest" description="Disordered" evidence="1">
    <location>
        <begin position="114"/>
        <end position="137"/>
    </location>
</feature>
<evidence type="ECO:0000313" key="3">
    <source>
        <dbReference type="EMBL" id="KAF2167528.1"/>
    </source>
</evidence>
<reference evidence="3" key="1">
    <citation type="journal article" date="2020" name="Stud. Mycol.">
        <title>101 Dothideomycetes genomes: a test case for predicting lifestyles and emergence of pathogens.</title>
        <authorList>
            <person name="Haridas S."/>
            <person name="Albert R."/>
            <person name="Binder M."/>
            <person name="Bloem J."/>
            <person name="Labutti K."/>
            <person name="Salamov A."/>
            <person name="Andreopoulos B."/>
            <person name="Baker S."/>
            <person name="Barry K."/>
            <person name="Bills G."/>
            <person name="Bluhm B."/>
            <person name="Cannon C."/>
            <person name="Castanera R."/>
            <person name="Culley D."/>
            <person name="Daum C."/>
            <person name="Ezra D."/>
            <person name="Gonzalez J."/>
            <person name="Henrissat B."/>
            <person name="Kuo A."/>
            <person name="Liang C."/>
            <person name="Lipzen A."/>
            <person name="Lutzoni F."/>
            <person name="Magnuson J."/>
            <person name="Mondo S."/>
            <person name="Nolan M."/>
            <person name="Ohm R."/>
            <person name="Pangilinan J."/>
            <person name="Park H.-J."/>
            <person name="Ramirez L."/>
            <person name="Alfaro M."/>
            <person name="Sun H."/>
            <person name="Tritt A."/>
            <person name="Yoshinaga Y."/>
            <person name="Zwiers L.-H."/>
            <person name="Turgeon B."/>
            <person name="Goodwin S."/>
            <person name="Spatafora J."/>
            <person name="Crous P."/>
            <person name="Grigoriev I."/>
        </authorList>
    </citation>
    <scope>NUCLEOTIDE SEQUENCE</scope>
    <source>
        <strain evidence="3">ATCC 36951</strain>
    </source>
</reference>